<dbReference type="RefSeq" id="WP_261513739.1">
    <property type="nucleotide sequence ID" value="NZ_JAODNV010000004.1"/>
</dbReference>
<dbReference type="AlphaFoldDB" id="A0A9X2X797"/>
<dbReference type="Proteomes" id="UP001149009">
    <property type="component" value="Unassembled WGS sequence"/>
</dbReference>
<sequence>MAPPLVDTHFHIFDRSTPLLSHRWNPNGEEARIEDILVCFATYGVTHGVISTASIYGFYNDGFRDALARFPNLRATANMPLDAPQRLFERMSSEGFVGIRLLWRPLDEVPDLHSEEWQRLLHRCADHGWHVHLTDRPERIGTTIQTLEEAGVRIVVDHMGMTDTAAGIDDEGFREILAAIDRGRTWVKLSGAFRYRSPGNAVAAARSLIDAAGWERLMWGSDWPFVGHMETMTYREALASLDWITDSQMRRRVAADTALDFYFRDS</sequence>
<dbReference type="EMBL" id="JAODNV010000004">
    <property type="protein sequence ID" value="MCT8989057.1"/>
    <property type="molecule type" value="Genomic_DNA"/>
</dbReference>
<dbReference type="GO" id="GO:0016787">
    <property type="term" value="F:hydrolase activity"/>
    <property type="evidence" value="ECO:0007669"/>
    <property type="project" value="InterPro"/>
</dbReference>
<accession>A0A9X2X797</accession>
<dbReference type="PANTHER" id="PTHR35563:SF2">
    <property type="entry name" value="BARREL METAL-DEPENDENT HYDROLASE, PUTATIVE (AFU_ORTHOLOGUE AFUA_1G16240)-RELATED"/>
    <property type="match status" value="1"/>
</dbReference>
<dbReference type="SUPFAM" id="SSF51556">
    <property type="entry name" value="Metallo-dependent hydrolases"/>
    <property type="match status" value="1"/>
</dbReference>
<reference evidence="2" key="1">
    <citation type="submission" date="2022-08" db="EMBL/GenBank/DDBJ databases">
        <title>Chelativorans sichuanense sp. nov., a paraffin oil-degrading bacterium isolated from a mixture of oil-based drill cuttings and paddy soil.</title>
        <authorList>
            <person name="Yu J."/>
            <person name="Liu H."/>
            <person name="Chen Q."/>
        </authorList>
    </citation>
    <scope>NUCLEOTIDE SEQUENCE</scope>
    <source>
        <strain evidence="2">SCAU 2101</strain>
    </source>
</reference>
<comment type="caution">
    <text evidence="2">The sequence shown here is derived from an EMBL/GenBank/DDBJ whole genome shotgun (WGS) entry which is preliminary data.</text>
</comment>
<evidence type="ECO:0000259" key="1">
    <source>
        <dbReference type="Pfam" id="PF04909"/>
    </source>
</evidence>
<dbReference type="Pfam" id="PF04909">
    <property type="entry name" value="Amidohydro_2"/>
    <property type="match status" value="1"/>
</dbReference>
<dbReference type="InterPro" id="IPR006680">
    <property type="entry name" value="Amidohydro-rel"/>
</dbReference>
<dbReference type="InterPro" id="IPR052358">
    <property type="entry name" value="Aro_Compnd_Degr_Hydrolases"/>
</dbReference>
<dbReference type="PANTHER" id="PTHR35563">
    <property type="entry name" value="BARREL METAL-DEPENDENT HYDROLASE, PUTATIVE (AFU_ORTHOLOGUE AFUA_1G16240)-RELATED"/>
    <property type="match status" value="1"/>
</dbReference>
<feature type="domain" description="Amidohydrolase-related" evidence="1">
    <location>
        <begin position="6"/>
        <end position="263"/>
    </location>
</feature>
<gene>
    <name evidence="2" type="ORF">NYR54_01935</name>
</gene>
<proteinExistence type="predicted"/>
<dbReference type="Gene3D" id="3.20.20.140">
    <property type="entry name" value="Metal-dependent hydrolases"/>
    <property type="match status" value="1"/>
</dbReference>
<protein>
    <submittedName>
        <fullName evidence="2">Amidohydrolase family protein</fullName>
    </submittedName>
</protein>
<name>A0A9X2X797_9HYPH</name>
<evidence type="ECO:0000313" key="3">
    <source>
        <dbReference type="Proteomes" id="UP001149009"/>
    </source>
</evidence>
<organism evidence="2 3">
    <name type="scientific">Chelativorans petroleitrophicus</name>
    <dbReference type="NCBI Taxonomy" id="2975484"/>
    <lineage>
        <taxon>Bacteria</taxon>
        <taxon>Pseudomonadati</taxon>
        <taxon>Pseudomonadota</taxon>
        <taxon>Alphaproteobacteria</taxon>
        <taxon>Hyphomicrobiales</taxon>
        <taxon>Phyllobacteriaceae</taxon>
        <taxon>Chelativorans</taxon>
    </lineage>
</organism>
<evidence type="ECO:0000313" key="2">
    <source>
        <dbReference type="EMBL" id="MCT8989057.1"/>
    </source>
</evidence>
<keyword evidence="3" id="KW-1185">Reference proteome</keyword>
<dbReference type="InterPro" id="IPR032466">
    <property type="entry name" value="Metal_Hydrolase"/>
</dbReference>